<comment type="caution">
    <text evidence="7">The sequence shown here is derived from an EMBL/GenBank/DDBJ whole genome shotgun (WGS) entry which is preliminary data.</text>
</comment>
<accession>A0A1Y2GUH2</accession>
<feature type="non-terminal residue" evidence="7">
    <location>
        <position position="63"/>
    </location>
</feature>
<dbReference type="GO" id="GO:0003677">
    <property type="term" value="F:DNA binding"/>
    <property type="evidence" value="ECO:0007669"/>
    <property type="project" value="InterPro"/>
</dbReference>
<gene>
    <name evidence="7" type="ORF">BCR41DRAFT_297702</name>
    <name evidence="8" type="ORF">BCR41DRAFT_297703</name>
</gene>
<dbReference type="AlphaFoldDB" id="A0A1Y2GUH2"/>
<keyword evidence="2" id="KW-0240">DNA-directed RNA polymerase</keyword>
<dbReference type="EMBL" id="MCFF01000011">
    <property type="protein sequence ID" value="ORZ21916.1"/>
    <property type="molecule type" value="Genomic_DNA"/>
</dbReference>
<feature type="non-terminal residue" evidence="7">
    <location>
        <position position="1"/>
    </location>
</feature>
<evidence type="ECO:0000256" key="4">
    <source>
        <dbReference type="ARBA" id="ARBA00022695"/>
    </source>
</evidence>
<name>A0A1Y2GUH2_9FUNG</name>
<feature type="domain" description="RNA polymerase Rpb1" evidence="6">
    <location>
        <begin position="10"/>
        <end position="62"/>
    </location>
</feature>
<dbReference type="GO" id="GO:0003899">
    <property type="term" value="F:DNA-directed RNA polymerase activity"/>
    <property type="evidence" value="ECO:0007669"/>
    <property type="project" value="UniProtKB-EC"/>
</dbReference>
<evidence type="ECO:0000313" key="9">
    <source>
        <dbReference type="Proteomes" id="UP000193648"/>
    </source>
</evidence>
<keyword evidence="5" id="KW-0804">Transcription</keyword>
<dbReference type="Pfam" id="PF04997">
    <property type="entry name" value="RNA_pol_Rpb1_1"/>
    <property type="match status" value="1"/>
</dbReference>
<dbReference type="InterPro" id="IPR044893">
    <property type="entry name" value="RNA_pol_Rpb1_clamp_domain"/>
</dbReference>
<evidence type="ECO:0000256" key="2">
    <source>
        <dbReference type="ARBA" id="ARBA00022478"/>
    </source>
</evidence>
<protein>
    <recommendedName>
        <fullName evidence="1">DNA-directed RNA polymerase</fullName>
        <ecNumber evidence="1">2.7.7.6</ecNumber>
    </recommendedName>
</protein>
<evidence type="ECO:0000256" key="5">
    <source>
        <dbReference type="ARBA" id="ARBA00023163"/>
    </source>
</evidence>
<evidence type="ECO:0000259" key="6">
    <source>
        <dbReference type="Pfam" id="PF04997"/>
    </source>
</evidence>
<keyword evidence="9" id="KW-1185">Reference proteome</keyword>
<evidence type="ECO:0000256" key="1">
    <source>
        <dbReference type="ARBA" id="ARBA00012418"/>
    </source>
</evidence>
<keyword evidence="3" id="KW-0808">Transferase</keyword>
<dbReference type="GO" id="GO:0006351">
    <property type="term" value="P:DNA-templated transcription"/>
    <property type="evidence" value="ECO:0007669"/>
    <property type="project" value="InterPro"/>
</dbReference>
<dbReference type="STRING" id="64571.A0A1Y2GUH2"/>
<dbReference type="SUPFAM" id="SSF64484">
    <property type="entry name" value="beta and beta-prime subunits of DNA dependent RNA-polymerase"/>
    <property type="match status" value="1"/>
</dbReference>
<reference evidence="7 9" key="1">
    <citation type="submission" date="2016-07" db="EMBL/GenBank/DDBJ databases">
        <title>Pervasive Adenine N6-methylation of Active Genes in Fungi.</title>
        <authorList>
            <consortium name="DOE Joint Genome Institute"/>
            <person name="Mondo S.J."/>
            <person name="Dannebaum R.O."/>
            <person name="Kuo R.C."/>
            <person name="Labutti K."/>
            <person name="Haridas S."/>
            <person name="Kuo A."/>
            <person name="Salamov A."/>
            <person name="Ahrendt S.R."/>
            <person name="Lipzen A."/>
            <person name="Sullivan W."/>
            <person name="Andreopoulos W.B."/>
            <person name="Clum A."/>
            <person name="Lindquist E."/>
            <person name="Daum C."/>
            <person name="Ramamoorthy G.K."/>
            <person name="Gryganskyi A."/>
            <person name="Culley D."/>
            <person name="Magnuson J.K."/>
            <person name="James T.Y."/>
            <person name="O'Malley M.A."/>
            <person name="Stajich J.E."/>
            <person name="Spatafora J.W."/>
            <person name="Visel A."/>
            <person name="Grigoriev I.V."/>
        </authorList>
    </citation>
    <scope>NUCLEOTIDE SEQUENCE [LARGE SCALE GENOMIC DNA]</scope>
    <source>
        <strain evidence="7 9">NRRL 3116</strain>
    </source>
</reference>
<dbReference type="Proteomes" id="UP000193648">
    <property type="component" value="Unassembled WGS sequence"/>
</dbReference>
<organism evidence="7 9">
    <name type="scientific">Lobosporangium transversale</name>
    <dbReference type="NCBI Taxonomy" id="64571"/>
    <lineage>
        <taxon>Eukaryota</taxon>
        <taxon>Fungi</taxon>
        <taxon>Fungi incertae sedis</taxon>
        <taxon>Mucoromycota</taxon>
        <taxon>Mortierellomycotina</taxon>
        <taxon>Mortierellomycetes</taxon>
        <taxon>Mortierellales</taxon>
        <taxon>Mortierellaceae</taxon>
        <taxon>Lobosporangium</taxon>
    </lineage>
</organism>
<keyword evidence="4" id="KW-0548">Nucleotidyltransferase</keyword>
<dbReference type="RefSeq" id="XP_021883167.1">
    <property type="nucleotide sequence ID" value="XM_022020461.1"/>
</dbReference>
<proteinExistence type="predicted"/>
<dbReference type="EMBL" id="MCFF01000011">
    <property type="protein sequence ID" value="ORZ21919.1"/>
    <property type="molecule type" value="Genomic_DNA"/>
</dbReference>
<evidence type="ECO:0000313" key="7">
    <source>
        <dbReference type="EMBL" id="ORZ21916.1"/>
    </source>
</evidence>
<dbReference type="InterPro" id="IPR007080">
    <property type="entry name" value="RNA_pol_Rpb1_1"/>
</dbReference>
<evidence type="ECO:0000256" key="3">
    <source>
        <dbReference type="ARBA" id="ARBA00022679"/>
    </source>
</evidence>
<dbReference type="GO" id="GO:0000428">
    <property type="term" value="C:DNA-directed RNA polymerase complex"/>
    <property type="evidence" value="ECO:0007669"/>
    <property type="project" value="UniProtKB-KW"/>
</dbReference>
<sequence>RFAYSSAPLRRVDCVQFGILSPEEIKNMSVAKIEHAELIDEATKRPKIGGLHDPRMGTINRNF</sequence>
<dbReference type="GeneID" id="33562305"/>
<dbReference type="OrthoDB" id="270392at2759"/>
<evidence type="ECO:0000313" key="8">
    <source>
        <dbReference type="EMBL" id="ORZ21919.1"/>
    </source>
</evidence>
<dbReference type="InParanoid" id="A0A1Y2GUH2"/>
<dbReference type="Gene3D" id="4.10.860.120">
    <property type="entry name" value="RNA polymerase II, clamp domain"/>
    <property type="match status" value="1"/>
</dbReference>
<dbReference type="EC" id="2.7.7.6" evidence="1"/>